<dbReference type="AlphaFoldDB" id="A0A2T0XEX6"/>
<gene>
    <name evidence="1" type="ORF">BCM14_1959</name>
</gene>
<dbReference type="PANTHER" id="PTHR31793:SF24">
    <property type="entry name" value="LONG-CHAIN ACYL-COA THIOESTERASE FADM"/>
    <property type="match status" value="1"/>
</dbReference>
<dbReference type="Proteomes" id="UP000238308">
    <property type="component" value="Unassembled WGS sequence"/>
</dbReference>
<dbReference type="EMBL" id="PVTV01000014">
    <property type="protein sequence ID" value="PRY97499.1"/>
    <property type="molecule type" value="Genomic_DNA"/>
</dbReference>
<keyword evidence="1" id="KW-0378">Hydrolase</keyword>
<evidence type="ECO:0000313" key="2">
    <source>
        <dbReference type="Proteomes" id="UP000238308"/>
    </source>
</evidence>
<accession>A0A2T0XEX6</accession>
<sequence>MTTISTNLLSVGHQYDFEIPMRWADADSQNHLNNAMYFRYFEEARMQMLYVDGQKFSEHYSSVVVSTSCDFIKPVMYPARISVRNKIIRLGRSSLEAEADLYVLADIAAGPYAKGKWVLVYTSNHTNKAVPWSEDMLRFMATAIAPYRVTAE</sequence>
<dbReference type="CDD" id="cd00586">
    <property type="entry name" value="4HBT"/>
    <property type="match status" value="1"/>
</dbReference>
<comment type="caution">
    <text evidence="1">The sequence shown here is derived from an EMBL/GenBank/DDBJ whole genome shotgun (WGS) entry which is preliminary data.</text>
</comment>
<reference evidence="1 2" key="1">
    <citation type="submission" date="2018-03" db="EMBL/GenBank/DDBJ databases">
        <title>Genomic Encyclopedia of Type Strains, Phase III (KMG-III): the genomes of soil and plant-associated and newly described type strains.</title>
        <authorList>
            <person name="Whitman W."/>
        </authorList>
    </citation>
    <scope>NUCLEOTIDE SEQUENCE [LARGE SCALE GENOMIC DNA]</scope>
    <source>
        <strain evidence="1 2">MWH-P2sevCIIIb</strain>
    </source>
</reference>
<organism evidence="1 2">
    <name type="scientific">Jezberella montanilacus</name>
    <dbReference type="NCBI Taxonomy" id="323426"/>
    <lineage>
        <taxon>Bacteria</taxon>
        <taxon>Pseudomonadati</taxon>
        <taxon>Pseudomonadota</taxon>
        <taxon>Betaproteobacteria</taxon>
        <taxon>Burkholderiales</taxon>
        <taxon>Alcaligenaceae</taxon>
        <taxon>Jezberella</taxon>
    </lineage>
</organism>
<name>A0A2T0XEX6_9BURK</name>
<dbReference type="InterPro" id="IPR029069">
    <property type="entry name" value="HotDog_dom_sf"/>
</dbReference>
<dbReference type="Gene3D" id="3.10.129.10">
    <property type="entry name" value="Hotdog Thioesterase"/>
    <property type="match status" value="1"/>
</dbReference>
<proteinExistence type="predicted"/>
<evidence type="ECO:0000313" key="1">
    <source>
        <dbReference type="EMBL" id="PRY97499.1"/>
    </source>
</evidence>
<dbReference type="InterPro" id="IPR050563">
    <property type="entry name" value="4-hydroxybenzoyl-CoA_TE"/>
</dbReference>
<dbReference type="PANTHER" id="PTHR31793">
    <property type="entry name" value="4-HYDROXYBENZOYL-COA THIOESTERASE FAMILY MEMBER"/>
    <property type="match status" value="1"/>
</dbReference>
<protein>
    <submittedName>
        <fullName evidence="1">Acyl-CoA thioester hydrolase</fullName>
    </submittedName>
</protein>
<dbReference type="GO" id="GO:0047617">
    <property type="term" value="F:fatty acyl-CoA hydrolase activity"/>
    <property type="evidence" value="ECO:0007669"/>
    <property type="project" value="TreeGrafter"/>
</dbReference>
<dbReference type="RefSeq" id="WP_146129755.1">
    <property type="nucleotide sequence ID" value="NZ_PVTV01000014.1"/>
</dbReference>
<dbReference type="SUPFAM" id="SSF54637">
    <property type="entry name" value="Thioesterase/thiol ester dehydrase-isomerase"/>
    <property type="match status" value="1"/>
</dbReference>
<dbReference type="Pfam" id="PF13279">
    <property type="entry name" value="4HBT_2"/>
    <property type="match status" value="1"/>
</dbReference>
<keyword evidence="2" id="KW-1185">Reference proteome</keyword>
<dbReference type="OrthoDB" id="9799036at2"/>